<evidence type="ECO:0008006" key="3">
    <source>
        <dbReference type="Google" id="ProtNLM"/>
    </source>
</evidence>
<accession>A0ABQ0L5C7</accession>
<dbReference type="Gene3D" id="3.80.10.10">
    <property type="entry name" value="Ribonuclease Inhibitor"/>
    <property type="match status" value="1"/>
</dbReference>
<evidence type="ECO:0000313" key="2">
    <source>
        <dbReference type="Proteomes" id="UP000815677"/>
    </source>
</evidence>
<name>A0ABQ0L5C7_MYCCL</name>
<dbReference type="Proteomes" id="UP000815677">
    <property type="component" value="Unassembled WGS sequence"/>
</dbReference>
<proteinExistence type="predicted"/>
<sequence>MFSYDELPTELWLEVFAHLDERSYVVSHAPFQPLPGVAAEEAVSRDMFTVVLVCKAWRAWAIELLYRNFKLSKNVKVPPAYGHWVRRAVVPYTTTATEIYARPMETEVLNLCPNLEVLVRPPYAPSRTRDPCFEFDATCPTLSQLKRLDWWNYIEASRSGGINSLASVLQRAPNIEYLFVGGAFSHFTAVAFHGLKSVICLPRLRTLRINISNALLLRHVMQRWELPALEHLVLDAPLVGVGTDLLWEAVGPRLSVVELGKHVRFLLEQHILPCLRASPQLRELNYYLFLTNPPTLTGDDSLSFSSVECIGVHVAHTPFMGMENGAEEWEHLGRHVEMWCSDALPNLRRVVVFGRRTALFADERWGGMRRRLEGRRIMLDVLE</sequence>
<evidence type="ECO:0000313" key="1">
    <source>
        <dbReference type="EMBL" id="GAT46311.1"/>
    </source>
</evidence>
<protein>
    <recommendedName>
        <fullName evidence="3">F-box domain-containing protein</fullName>
    </recommendedName>
</protein>
<dbReference type="InterPro" id="IPR032675">
    <property type="entry name" value="LRR_dom_sf"/>
</dbReference>
<dbReference type="EMBL" id="DF842257">
    <property type="protein sequence ID" value="GAT46311.1"/>
    <property type="molecule type" value="Genomic_DNA"/>
</dbReference>
<organism evidence="1 2">
    <name type="scientific">Mycena chlorophos</name>
    <name type="common">Agaric fungus</name>
    <name type="synonym">Agaricus chlorophos</name>
    <dbReference type="NCBI Taxonomy" id="658473"/>
    <lineage>
        <taxon>Eukaryota</taxon>
        <taxon>Fungi</taxon>
        <taxon>Dikarya</taxon>
        <taxon>Basidiomycota</taxon>
        <taxon>Agaricomycotina</taxon>
        <taxon>Agaricomycetes</taxon>
        <taxon>Agaricomycetidae</taxon>
        <taxon>Agaricales</taxon>
        <taxon>Marasmiineae</taxon>
        <taxon>Mycenaceae</taxon>
        <taxon>Mycena</taxon>
    </lineage>
</organism>
<reference evidence="1" key="1">
    <citation type="submission" date="2014-09" db="EMBL/GenBank/DDBJ databases">
        <title>Genome sequence of the luminous mushroom Mycena chlorophos for searching fungal bioluminescence genes.</title>
        <authorList>
            <person name="Tanaka Y."/>
            <person name="Kasuga D."/>
            <person name="Oba Y."/>
            <person name="Hase S."/>
            <person name="Sato K."/>
            <person name="Oba Y."/>
            <person name="Sakakibara Y."/>
        </authorList>
    </citation>
    <scope>NUCLEOTIDE SEQUENCE</scope>
</reference>
<gene>
    <name evidence="1" type="ORF">MCHLO_03844</name>
</gene>
<keyword evidence="2" id="KW-1185">Reference proteome</keyword>